<dbReference type="Gene3D" id="3.40.1350.10">
    <property type="match status" value="1"/>
</dbReference>
<dbReference type="PANTHER" id="PTHR34039">
    <property type="entry name" value="UPF0102 PROTEIN YRAN"/>
    <property type="match status" value="1"/>
</dbReference>
<dbReference type="HAMAP" id="MF_00048">
    <property type="entry name" value="UPF0102"/>
    <property type="match status" value="1"/>
</dbReference>
<dbReference type="PANTHER" id="PTHR34039:SF1">
    <property type="entry name" value="UPF0102 PROTEIN YRAN"/>
    <property type="match status" value="1"/>
</dbReference>
<dbReference type="InterPro" id="IPR011856">
    <property type="entry name" value="tRNA_endonuc-like_dom_sf"/>
</dbReference>
<dbReference type="RefSeq" id="WP_262310594.1">
    <property type="nucleotide sequence ID" value="NZ_CP106679.1"/>
</dbReference>
<name>A0ABY6CY67_9BACT</name>
<dbReference type="Proteomes" id="UP001065174">
    <property type="component" value="Chromosome"/>
</dbReference>
<evidence type="ECO:0000256" key="2">
    <source>
        <dbReference type="HAMAP-Rule" id="MF_00048"/>
    </source>
</evidence>
<organism evidence="3 4">
    <name type="scientific">Reichenbachiella agarivorans</name>
    <dbReference type="NCBI Taxonomy" id="2979464"/>
    <lineage>
        <taxon>Bacteria</taxon>
        <taxon>Pseudomonadati</taxon>
        <taxon>Bacteroidota</taxon>
        <taxon>Cytophagia</taxon>
        <taxon>Cytophagales</taxon>
        <taxon>Reichenbachiellaceae</taxon>
        <taxon>Reichenbachiella</taxon>
    </lineage>
</organism>
<evidence type="ECO:0000313" key="4">
    <source>
        <dbReference type="Proteomes" id="UP001065174"/>
    </source>
</evidence>
<evidence type="ECO:0000256" key="1">
    <source>
        <dbReference type="ARBA" id="ARBA00006738"/>
    </source>
</evidence>
<dbReference type="NCBIfam" id="NF009150">
    <property type="entry name" value="PRK12497.1-3"/>
    <property type="match status" value="1"/>
</dbReference>
<comment type="similarity">
    <text evidence="1 2">Belongs to the UPF0102 family.</text>
</comment>
<keyword evidence="4" id="KW-1185">Reference proteome</keyword>
<dbReference type="InterPro" id="IPR003509">
    <property type="entry name" value="UPF0102_YraN-like"/>
</dbReference>
<sequence length="113" mass="13411">MNNQQTGVDAENLAANYYVQRGFKILERNYRYRKAEIDIIARSKDLIVFIEVKFRKGNRYGYPEEFVSKNQRSLILSGADHYLTKIDWQKNIRFDIISIDAQMKITPFEDAFH</sequence>
<evidence type="ECO:0000313" key="3">
    <source>
        <dbReference type="EMBL" id="UXP33165.1"/>
    </source>
</evidence>
<dbReference type="Pfam" id="PF02021">
    <property type="entry name" value="UPF0102"/>
    <property type="match status" value="1"/>
</dbReference>
<proteinExistence type="inferred from homology"/>
<gene>
    <name evidence="3" type="ORF">N6H18_04250</name>
</gene>
<dbReference type="InterPro" id="IPR011335">
    <property type="entry name" value="Restrct_endonuc-II-like"/>
</dbReference>
<dbReference type="EMBL" id="CP106679">
    <property type="protein sequence ID" value="UXP33165.1"/>
    <property type="molecule type" value="Genomic_DNA"/>
</dbReference>
<reference evidence="3" key="1">
    <citation type="submission" date="2022-09" db="EMBL/GenBank/DDBJ databases">
        <title>Comparative genomics and taxonomic characterization of three novel marine species of genus Reichenbachiella exhibiting antioxidant and polysaccharide degradation activities.</title>
        <authorList>
            <person name="Muhammad N."/>
            <person name="Lee Y.-J."/>
            <person name="Ko J."/>
            <person name="Kim S.-G."/>
        </authorList>
    </citation>
    <scope>NUCLEOTIDE SEQUENCE</scope>
    <source>
        <strain evidence="3">BKB1-1</strain>
    </source>
</reference>
<protein>
    <recommendedName>
        <fullName evidence="2">UPF0102 protein N6H18_04250</fullName>
    </recommendedName>
</protein>
<accession>A0ABY6CY67</accession>
<dbReference type="CDD" id="cd20736">
    <property type="entry name" value="PoNe_Nuclease"/>
    <property type="match status" value="1"/>
</dbReference>
<dbReference type="SUPFAM" id="SSF52980">
    <property type="entry name" value="Restriction endonuclease-like"/>
    <property type="match status" value="1"/>
</dbReference>